<name>A0ACC1NX43_9HYPO</name>
<gene>
    <name evidence="1" type="ORF">NQ176_g747</name>
</gene>
<dbReference type="Proteomes" id="UP001143910">
    <property type="component" value="Unassembled WGS sequence"/>
</dbReference>
<protein>
    <submittedName>
        <fullName evidence="1">Uncharacterized protein</fullName>
    </submittedName>
</protein>
<evidence type="ECO:0000313" key="2">
    <source>
        <dbReference type="Proteomes" id="UP001143910"/>
    </source>
</evidence>
<proteinExistence type="predicted"/>
<organism evidence="1 2">
    <name type="scientific">Zarea fungicola</name>
    <dbReference type="NCBI Taxonomy" id="93591"/>
    <lineage>
        <taxon>Eukaryota</taxon>
        <taxon>Fungi</taxon>
        <taxon>Dikarya</taxon>
        <taxon>Ascomycota</taxon>
        <taxon>Pezizomycotina</taxon>
        <taxon>Sordariomycetes</taxon>
        <taxon>Hypocreomycetidae</taxon>
        <taxon>Hypocreales</taxon>
        <taxon>Cordycipitaceae</taxon>
        <taxon>Zarea</taxon>
    </lineage>
</organism>
<sequence>MGSITGANNQNLVHEKVLGDCFEKGQWKHRLDALFAANVIAKVTRTAVESLRGNNPPDQFPEIVPQRGPNEGRWESREVDFWTCGFFPGCIYSLLEASIKHPESIHNRPGMVDYIAICKTLEDLGRQWSDPISPQALRKDTHDLGFVIMPHMRPRWELFHDTSARDIIVQAADSLNSRFDARVGAIRSWDTFEWHDNVCITSMEENFLVIIDSMCNMDLLFYAAAITGNESMVQNAVTHSRTLIQSNLRKETITREGYSGCLYSTCHLVNFDPNSGSIKEALTAQGYENSSTWSRGQAWGILGFAQVYQWSGHEDFLDAARGLAEYFLLRLETAPDCVERPQPGKTGRGVGRYVPLWDFDAPIENTESPLRDVSAGLIAANGMFILSEVMASKVLPQMSARYLDSSLRIVQDSLDLALAKEEVQFSEWTGGNVTVEDAQPGQRFDSILKHSTVCYNAASFKKHTASDHGLVYADYYLLEFRGRLLRSGILSAP</sequence>
<comment type="caution">
    <text evidence="1">The sequence shown here is derived from an EMBL/GenBank/DDBJ whole genome shotgun (WGS) entry which is preliminary data.</text>
</comment>
<evidence type="ECO:0000313" key="1">
    <source>
        <dbReference type="EMBL" id="KAJ2983363.1"/>
    </source>
</evidence>
<dbReference type="EMBL" id="JANJQO010000033">
    <property type="protein sequence ID" value="KAJ2983363.1"/>
    <property type="molecule type" value="Genomic_DNA"/>
</dbReference>
<keyword evidence="2" id="KW-1185">Reference proteome</keyword>
<accession>A0ACC1NX43</accession>
<reference evidence="1" key="1">
    <citation type="submission" date="2022-08" db="EMBL/GenBank/DDBJ databases">
        <title>Genome Sequence of Lecanicillium fungicola.</title>
        <authorList>
            <person name="Buettner E."/>
        </authorList>
    </citation>
    <scope>NUCLEOTIDE SEQUENCE</scope>
    <source>
        <strain evidence="1">Babe33</strain>
    </source>
</reference>